<proteinExistence type="predicted"/>
<organism evidence="1 2">
    <name type="scientific">Arundinibacter roseus</name>
    <dbReference type="NCBI Taxonomy" id="2070510"/>
    <lineage>
        <taxon>Bacteria</taxon>
        <taxon>Pseudomonadati</taxon>
        <taxon>Bacteroidota</taxon>
        <taxon>Cytophagia</taxon>
        <taxon>Cytophagales</taxon>
        <taxon>Spirosomataceae</taxon>
        <taxon>Arundinibacter</taxon>
    </lineage>
</organism>
<protein>
    <submittedName>
        <fullName evidence="1">Uncharacterized protein</fullName>
    </submittedName>
</protein>
<gene>
    <name evidence="1" type="ORF">EZE20_13375</name>
</gene>
<comment type="caution">
    <text evidence="1">The sequence shown here is derived from an EMBL/GenBank/DDBJ whole genome shotgun (WGS) entry which is preliminary data.</text>
</comment>
<reference evidence="1 2" key="1">
    <citation type="submission" date="2019-02" db="EMBL/GenBank/DDBJ databases">
        <title>Arundinibacter roseus gen. nov., sp. nov., a new member of the family Cytophagaceae.</title>
        <authorList>
            <person name="Szuroczki S."/>
            <person name="Khayer B."/>
            <person name="Sproer C."/>
            <person name="Toumi M."/>
            <person name="Szabo A."/>
            <person name="Felfoldi T."/>
            <person name="Schumann P."/>
            <person name="Toth E."/>
        </authorList>
    </citation>
    <scope>NUCLEOTIDE SEQUENCE [LARGE SCALE GENOMIC DNA]</scope>
    <source>
        <strain evidence="1 2">DMA-k-7a</strain>
    </source>
</reference>
<dbReference type="AlphaFoldDB" id="A0A4R4KAI9"/>
<sequence>MSVDPCKIKNPGGKLARWMVASNPSHSMTSILILKGKYPSYLFEIVPTDPNNECHQVEFQGMKVTIKVRRDFDSFGTPPKSYLIEMLTWYTANKLKPGLDQISKKTPH</sequence>
<dbReference type="EMBL" id="SMJU01000007">
    <property type="protein sequence ID" value="TDB64653.1"/>
    <property type="molecule type" value="Genomic_DNA"/>
</dbReference>
<dbReference type="Proteomes" id="UP000295706">
    <property type="component" value="Unassembled WGS sequence"/>
</dbReference>
<dbReference type="RefSeq" id="WP_132118412.1">
    <property type="nucleotide sequence ID" value="NZ_SMJU01000007.1"/>
</dbReference>
<accession>A0A4R4KAI9</accession>
<evidence type="ECO:0000313" key="2">
    <source>
        <dbReference type="Proteomes" id="UP000295706"/>
    </source>
</evidence>
<keyword evidence="2" id="KW-1185">Reference proteome</keyword>
<evidence type="ECO:0000313" key="1">
    <source>
        <dbReference type="EMBL" id="TDB64653.1"/>
    </source>
</evidence>
<name>A0A4R4KAI9_9BACT</name>